<organism evidence="6 7">
    <name type="scientific">Aureobasidium pullulans</name>
    <name type="common">Black yeast</name>
    <name type="synonym">Pullularia pullulans</name>
    <dbReference type="NCBI Taxonomy" id="5580"/>
    <lineage>
        <taxon>Eukaryota</taxon>
        <taxon>Fungi</taxon>
        <taxon>Dikarya</taxon>
        <taxon>Ascomycota</taxon>
        <taxon>Pezizomycotina</taxon>
        <taxon>Dothideomycetes</taxon>
        <taxon>Dothideomycetidae</taxon>
        <taxon>Dothideales</taxon>
        <taxon>Saccotheciaceae</taxon>
        <taxon>Aureobasidium</taxon>
    </lineage>
</organism>
<dbReference type="InterPro" id="IPR024738">
    <property type="entry name" value="Hfi1/Tada1"/>
</dbReference>
<dbReference type="EMBL" id="QZAL01000008">
    <property type="protein sequence ID" value="THW50770.1"/>
    <property type="molecule type" value="Genomic_DNA"/>
</dbReference>
<dbReference type="PANTHER" id="PTHR21277">
    <property type="entry name" value="TRANSCRIPTIONAL ADAPTER 1"/>
    <property type="match status" value="1"/>
</dbReference>
<keyword evidence="4" id="KW-0539">Nucleus</keyword>
<comment type="subcellular location">
    <subcellularLocation>
        <location evidence="1">Nucleus</location>
    </subcellularLocation>
</comment>
<dbReference type="Pfam" id="PF12767">
    <property type="entry name" value="SAGA-Tad1"/>
    <property type="match status" value="1"/>
</dbReference>
<dbReference type="GO" id="GO:0003713">
    <property type="term" value="F:transcription coactivator activity"/>
    <property type="evidence" value="ECO:0007669"/>
    <property type="project" value="TreeGrafter"/>
</dbReference>
<gene>
    <name evidence="6" type="ORF">D6D22_01135</name>
</gene>
<evidence type="ECO:0000256" key="4">
    <source>
        <dbReference type="ARBA" id="ARBA00023242"/>
    </source>
</evidence>
<feature type="compositionally biased region" description="Pro residues" evidence="5">
    <location>
        <begin position="531"/>
        <end position="540"/>
    </location>
</feature>
<feature type="compositionally biased region" description="Basic and acidic residues" evidence="5">
    <location>
        <begin position="1"/>
        <end position="13"/>
    </location>
</feature>
<comment type="caution">
    <text evidence="6">The sequence shown here is derived from an EMBL/GenBank/DDBJ whole genome shotgun (WGS) entry which is preliminary data.</text>
</comment>
<protein>
    <submittedName>
        <fullName evidence="6">Putative transcriptional co-activator</fullName>
    </submittedName>
</protein>
<reference evidence="6 7" key="1">
    <citation type="submission" date="2018-10" db="EMBL/GenBank/DDBJ databases">
        <title>Fifty Aureobasidium pullulans genomes reveal a recombining polyextremotolerant generalist.</title>
        <authorList>
            <person name="Gostincar C."/>
            <person name="Turk M."/>
            <person name="Zajc J."/>
            <person name="Gunde-Cimerman N."/>
        </authorList>
    </citation>
    <scope>NUCLEOTIDE SEQUENCE [LARGE SCALE GENOMIC DNA]</scope>
    <source>
        <strain evidence="6 7">EXF-11013</strain>
    </source>
</reference>
<feature type="region of interest" description="Disordered" evidence="5">
    <location>
        <begin position="1"/>
        <end position="26"/>
    </location>
</feature>
<feature type="compositionally biased region" description="Low complexity" evidence="5">
    <location>
        <begin position="499"/>
        <end position="530"/>
    </location>
</feature>
<dbReference type="Proteomes" id="UP000310687">
    <property type="component" value="Unassembled WGS sequence"/>
</dbReference>
<dbReference type="PANTHER" id="PTHR21277:SF5">
    <property type="entry name" value="TRANSCRIPTIONAL ADAPTER 1"/>
    <property type="match status" value="1"/>
</dbReference>
<evidence type="ECO:0000256" key="3">
    <source>
        <dbReference type="ARBA" id="ARBA00023163"/>
    </source>
</evidence>
<keyword evidence="3" id="KW-0804">Transcription</keyword>
<accession>A0A4S8YJ74</accession>
<feature type="region of interest" description="Disordered" evidence="5">
    <location>
        <begin position="490"/>
        <end position="540"/>
    </location>
</feature>
<dbReference type="GO" id="GO:0006357">
    <property type="term" value="P:regulation of transcription by RNA polymerase II"/>
    <property type="evidence" value="ECO:0007669"/>
    <property type="project" value="TreeGrafter"/>
</dbReference>
<keyword evidence="2" id="KW-0805">Transcription regulation</keyword>
<dbReference type="AlphaFoldDB" id="A0A4S8YJ74"/>
<dbReference type="GO" id="GO:0005634">
    <property type="term" value="C:nucleus"/>
    <property type="evidence" value="ECO:0007669"/>
    <property type="project" value="UniProtKB-SubCell"/>
</dbReference>
<sequence>MDGPDLSRIESADSKMQTPSTMRMGVPRIDTEPMFTALKAAIGESWPEYKTTLSSFFLGTHSASASFIPSIHVLTISTPGKLNQAELSQVTDRLLSYAPSVSYNGALVSTVHLHNKIFGAIHSNIYRDPPPEPVASWVLATDAPASASANKSVSQGGGDKAEERLKREVMALSARDRRRIKSAKDNLAAVPPSGPLHENATYATALTVPITSSQIPDAIPTTATSLSKTNWDLEIRRRYAVPLASETLDFPSRADIQARIEPICYEEGVGLSAVPMTSAALQAIAELVEVATETFIKEKLTAWFSTTRSNAPGDLGPITAKFRAQMRREEEAIDRGQLGRSAAGFLPCEQEALTRREPLSLDEVRMSLRLDDTRLRLDPFLGEEIMGDVEMEMVDTPMALTNGDHHEPLDTKEADGDAMMTDDDDLGGWEGATAADRDNLFSVLDSNVGSYLNGVHPLNLTIFMANSSTPNPNAPDNGSRATYTENLPRRLRSSGPIAGSGSSTTAESSSSLTAGSTSSTTAGSTSSIVPPHDPAVPTPAPPSDLAYFRCDKAIEDGTQCTWDFGTQIQLDNHVKSTRHAKLEICPICPTTGPLRKMFSKLSVHVAGSHPGQFPNPKIFRCPQPQWACGPWKQLSFLLIHIGEEHPDISRIQAKKQARGY</sequence>
<dbReference type="GO" id="GO:0000124">
    <property type="term" value="C:SAGA complex"/>
    <property type="evidence" value="ECO:0007669"/>
    <property type="project" value="TreeGrafter"/>
</dbReference>
<proteinExistence type="predicted"/>
<evidence type="ECO:0000256" key="1">
    <source>
        <dbReference type="ARBA" id="ARBA00004123"/>
    </source>
</evidence>
<evidence type="ECO:0000313" key="7">
    <source>
        <dbReference type="Proteomes" id="UP000310687"/>
    </source>
</evidence>
<name>A0A4S8YJ74_AURPU</name>
<evidence type="ECO:0000313" key="6">
    <source>
        <dbReference type="EMBL" id="THW50770.1"/>
    </source>
</evidence>
<evidence type="ECO:0000256" key="2">
    <source>
        <dbReference type="ARBA" id="ARBA00023015"/>
    </source>
</evidence>
<evidence type="ECO:0000256" key="5">
    <source>
        <dbReference type="SAM" id="MobiDB-lite"/>
    </source>
</evidence>